<reference evidence="6 7" key="1">
    <citation type="submission" date="2016-11" db="EMBL/GenBank/DDBJ databases">
        <title>The macronuclear genome of Stentor coeruleus: a giant cell with tiny introns.</title>
        <authorList>
            <person name="Slabodnick M."/>
            <person name="Ruby J.G."/>
            <person name="Reiff S.B."/>
            <person name="Swart E.C."/>
            <person name="Gosai S."/>
            <person name="Prabakaran S."/>
            <person name="Witkowska E."/>
            <person name="Larue G.E."/>
            <person name="Fisher S."/>
            <person name="Freeman R.M."/>
            <person name="Gunawardena J."/>
            <person name="Chu W."/>
            <person name="Stover N.A."/>
            <person name="Gregory B.D."/>
            <person name="Nowacki M."/>
            <person name="Derisi J."/>
            <person name="Roy S.W."/>
            <person name="Marshall W.F."/>
            <person name="Sood P."/>
        </authorList>
    </citation>
    <scope>NUCLEOTIDE SEQUENCE [LARGE SCALE GENOMIC DNA]</scope>
    <source>
        <strain evidence="6">WM001</strain>
    </source>
</reference>
<evidence type="ECO:0000259" key="5">
    <source>
        <dbReference type="PROSITE" id="PS51462"/>
    </source>
</evidence>
<evidence type="ECO:0000256" key="4">
    <source>
        <dbReference type="ARBA" id="ARBA00022842"/>
    </source>
</evidence>
<dbReference type="Proteomes" id="UP000187209">
    <property type="component" value="Unassembled WGS sequence"/>
</dbReference>
<dbReference type="InterPro" id="IPR024195">
    <property type="entry name" value="NUDIX_hydrolase_YfcD_pred"/>
</dbReference>
<evidence type="ECO:0000256" key="2">
    <source>
        <dbReference type="ARBA" id="ARBA00022723"/>
    </source>
</evidence>
<dbReference type="PROSITE" id="PS51462">
    <property type="entry name" value="NUDIX"/>
    <property type="match status" value="1"/>
</dbReference>
<protein>
    <recommendedName>
        <fullName evidence="5">Nudix hydrolase domain-containing protein</fullName>
    </recommendedName>
</protein>
<sequence length="183" mass="21255">MYTQVRFAPAQESYNPSEELILLVDKDNQPIGSCARKEMRQKNLTHRSTFVFVLNNEGKLYVQKRTTTKDVFPGFYDICTGGVVAASDPSILDSARRELQEEIGINPENVEFCFYHLYQDEKTSVWCACFLTYWDGELVLQPEEVQWIELMSTDEIFTRSQTENFCPDAIVLLRMMIDQGRIR</sequence>
<dbReference type="OrthoDB" id="510307at2759"/>
<keyword evidence="2" id="KW-0479">Metal-binding</keyword>
<dbReference type="SUPFAM" id="SSF55811">
    <property type="entry name" value="Nudix"/>
    <property type="match status" value="1"/>
</dbReference>
<proteinExistence type="predicted"/>
<keyword evidence="7" id="KW-1185">Reference proteome</keyword>
<dbReference type="PIRSF" id="PIRSF017340">
    <property type="entry name" value="Nudix_hydro"/>
    <property type="match status" value="1"/>
</dbReference>
<gene>
    <name evidence="6" type="ORF">SteCoe_32654</name>
</gene>
<name>A0A1R2AYJ5_9CILI</name>
<dbReference type="GO" id="GO:0046872">
    <property type="term" value="F:metal ion binding"/>
    <property type="evidence" value="ECO:0007669"/>
    <property type="project" value="UniProtKB-KW"/>
</dbReference>
<dbReference type="GO" id="GO:0016817">
    <property type="term" value="F:hydrolase activity, acting on acid anhydrides"/>
    <property type="evidence" value="ECO:0007669"/>
    <property type="project" value="InterPro"/>
</dbReference>
<keyword evidence="4" id="KW-0460">Magnesium</keyword>
<dbReference type="CDD" id="cd04697">
    <property type="entry name" value="NUDIX_Hydrolase"/>
    <property type="match status" value="1"/>
</dbReference>
<dbReference type="Pfam" id="PF00293">
    <property type="entry name" value="NUDIX"/>
    <property type="match status" value="1"/>
</dbReference>
<dbReference type="InterPro" id="IPR015797">
    <property type="entry name" value="NUDIX_hydrolase-like_dom_sf"/>
</dbReference>
<dbReference type="EMBL" id="MPUH01001180">
    <property type="protein sequence ID" value="OMJ69588.1"/>
    <property type="molecule type" value="Genomic_DNA"/>
</dbReference>
<keyword evidence="3" id="KW-0378">Hydrolase</keyword>
<evidence type="ECO:0000313" key="7">
    <source>
        <dbReference type="Proteomes" id="UP000187209"/>
    </source>
</evidence>
<accession>A0A1R2AYJ5</accession>
<dbReference type="InterPro" id="IPR000086">
    <property type="entry name" value="NUDIX_hydrolase_dom"/>
</dbReference>
<feature type="domain" description="Nudix hydrolase" evidence="5">
    <location>
        <begin position="44"/>
        <end position="173"/>
    </location>
</feature>
<dbReference type="AlphaFoldDB" id="A0A1R2AYJ5"/>
<dbReference type="PANTHER" id="PTHR10885:SF0">
    <property type="entry name" value="ISOPENTENYL-DIPHOSPHATE DELTA-ISOMERASE"/>
    <property type="match status" value="1"/>
</dbReference>
<comment type="caution">
    <text evidence="6">The sequence shown here is derived from an EMBL/GenBank/DDBJ whole genome shotgun (WGS) entry which is preliminary data.</text>
</comment>
<dbReference type="Gene3D" id="3.90.79.10">
    <property type="entry name" value="Nucleoside Triphosphate Pyrophosphohydrolase"/>
    <property type="match status" value="1"/>
</dbReference>
<dbReference type="PANTHER" id="PTHR10885">
    <property type="entry name" value="ISOPENTENYL-DIPHOSPHATE DELTA-ISOMERASE"/>
    <property type="match status" value="1"/>
</dbReference>
<evidence type="ECO:0000313" key="6">
    <source>
        <dbReference type="EMBL" id="OMJ69588.1"/>
    </source>
</evidence>
<organism evidence="6 7">
    <name type="scientific">Stentor coeruleus</name>
    <dbReference type="NCBI Taxonomy" id="5963"/>
    <lineage>
        <taxon>Eukaryota</taxon>
        <taxon>Sar</taxon>
        <taxon>Alveolata</taxon>
        <taxon>Ciliophora</taxon>
        <taxon>Postciliodesmatophora</taxon>
        <taxon>Heterotrichea</taxon>
        <taxon>Heterotrichida</taxon>
        <taxon>Stentoridae</taxon>
        <taxon>Stentor</taxon>
    </lineage>
</organism>
<evidence type="ECO:0000256" key="1">
    <source>
        <dbReference type="ARBA" id="ARBA00001946"/>
    </source>
</evidence>
<comment type="cofactor">
    <cofactor evidence="1">
        <name>Mg(2+)</name>
        <dbReference type="ChEBI" id="CHEBI:18420"/>
    </cofactor>
</comment>
<evidence type="ECO:0000256" key="3">
    <source>
        <dbReference type="ARBA" id="ARBA00022801"/>
    </source>
</evidence>